<name>A0A9N9I235_9GLOM</name>
<accession>A0A9N9I235</accession>
<dbReference type="Proteomes" id="UP000789342">
    <property type="component" value="Unassembled WGS sequence"/>
</dbReference>
<organism evidence="1 2">
    <name type="scientific">Acaulospora morrowiae</name>
    <dbReference type="NCBI Taxonomy" id="94023"/>
    <lineage>
        <taxon>Eukaryota</taxon>
        <taxon>Fungi</taxon>
        <taxon>Fungi incertae sedis</taxon>
        <taxon>Mucoromycota</taxon>
        <taxon>Glomeromycotina</taxon>
        <taxon>Glomeromycetes</taxon>
        <taxon>Diversisporales</taxon>
        <taxon>Acaulosporaceae</taxon>
        <taxon>Acaulospora</taxon>
    </lineage>
</organism>
<evidence type="ECO:0000313" key="1">
    <source>
        <dbReference type="EMBL" id="CAG8717047.1"/>
    </source>
</evidence>
<dbReference type="EMBL" id="CAJVPV010021160">
    <property type="protein sequence ID" value="CAG8717047.1"/>
    <property type="molecule type" value="Genomic_DNA"/>
</dbReference>
<gene>
    <name evidence="1" type="ORF">AMORRO_LOCUS13078</name>
</gene>
<reference evidence="1" key="1">
    <citation type="submission" date="2021-06" db="EMBL/GenBank/DDBJ databases">
        <authorList>
            <person name="Kallberg Y."/>
            <person name="Tangrot J."/>
            <person name="Rosling A."/>
        </authorList>
    </citation>
    <scope>NUCLEOTIDE SEQUENCE</scope>
    <source>
        <strain evidence="1">CL551</strain>
    </source>
</reference>
<comment type="caution">
    <text evidence="1">The sequence shown here is derived from an EMBL/GenBank/DDBJ whole genome shotgun (WGS) entry which is preliminary data.</text>
</comment>
<protein>
    <submittedName>
        <fullName evidence="1">5718_t:CDS:1</fullName>
    </submittedName>
</protein>
<proteinExistence type="predicted"/>
<dbReference type="AlphaFoldDB" id="A0A9N9I235"/>
<sequence>MHCAKTFSNGIYVALTGNMTKSLCLIFGSYDRSHAPSMFQMARIG</sequence>
<keyword evidence="2" id="KW-1185">Reference proteome</keyword>
<feature type="non-terminal residue" evidence="1">
    <location>
        <position position="45"/>
    </location>
</feature>
<evidence type="ECO:0000313" key="2">
    <source>
        <dbReference type="Proteomes" id="UP000789342"/>
    </source>
</evidence>